<dbReference type="EMBL" id="MCFL01000054">
    <property type="protein sequence ID" value="ORZ31854.1"/>
    <property type="molecule type" value="Genomic_DNA"/>
</dbReference>
<organism evidence="1 2">
    <name type="scientific">Catenaria anguillulae PL171</name>
    <dbReference type="NCBI Taxonomy" id="765915"/>
    <lineage>
        <taxon>Eukaryota</taxon>
        <taxon>Fungi</taxon>
        <taxon>Fungi incertae sedis</taxon>
        <taxon>Blastocladiomycota</taxon>
        <taxon>Blastocladiomycetes</taxon>
        <taxon>Blastocladiales</taxon>
        <taxon>Catenariaceae</taxon>
        <taxon>Catenaria</taxon>
    </lineage>
</organism>
<proteinExistence type="predicted"/>
<evidence type="ECO:0000313" key="1">
    <source>
        <dbReference type="EMBL" id="ORZ31854.1"/>
    </source>
</evidence>
<comment type="caution">
    <text evidence="1">The sequence shown here is derived from an EMBL/GenBank/DDBJ whole genome shotgun (WGS) entry which is preliminary data.</text>
</comment>
<accession>A0A1Y2HCZ7</accession>
<protein>
    <submittedName>
        <fullName evidence="1">Uncharacterized protein</fullName>
    </submittedName>
</protein>
<evidence type="ECO:0000313" key="2">
    <source>
        <dbReference type="Proteomes" id="UP000193411"/>
    </source>
</evidence>
<keyword evidence="2" id="KW-1185">Reference proteome</keyword>
<sequence length="129" mass="15144">MSIRPTFLDWPLFRSDVFDVMVNQLRFVPRYLSPGAMCRWLYDNGFEPDSESHASIAPAAGTRSHFLDVFHEHDDGYLSQVTRRSDEHHHLYWRCELLGMLWLLEGSANRLTSFDSDDDSVSDGEKWFW</sequence>
<dbReference type="AlphaFoldDB" id="A0A1Y2HCZ7"/>
<name>A0A1Y2HCZ7_9FUNG</name>
<gene>
    <name evidence="1" type="ORF">BCR44DRAFT_268566</name>
</gene>
<dbReference type="Proteomes" id="UP000193411">
    <property type="component" value="Unassembled WGS sequence"/>
</dbReference>
<reference evidence="1 2" key="1">
    <citation type="submission" date="2016-07" db="EMBL/GenBank/DDBJ databases">
        <title>Pervasive Adenine N6-methylation of Active Genes in Fungi.</title>
        <authorList>
            <consortium name="DOE Joint Genome Institute"/>
            <person name="Mondo S.J."/>
            <person name="Dannebaum R.O."/>
            <person name="Kuo R.C."/>
            <person name="Labutti K."/>
            <person name="Haridas S."/>
            <person name="Kuo A."/>
            <person name="Salamov A."/>
            <person name="Ahrendt S.R."/>
            <person name="Lipzen A."/>
            <person name="Sullivan W."/>
            <person name="Andreopoulos W.B."/>
            <person name="Clum A."/>
            <person name="Lindquist E."/>
            <person name="Daum C."/>
            <person name="Ramamoorthy G.K."/>
            <person name="Gryganskyi A."/>
            <person name="Culley D."/>
            <person name="Magnuson J.K."/>
            <person name="James T.Y."/>
            <person name="O'Malley M.A."/>
            <person name="Stajich J.E."/>
            <person name="Spatafora J.W."/>
            <person name="Visel A."/>
            <person name="Grigoriev I.V."/>
        </authorList>
    </citation>
    <scope>NUCLEOTIDE SEQUENCE [LARGE SCALE GENOMIC DNA]</scope>
    <source>
        <strain evidence="1 2">PL171</strain>
    </source>
</reference>